<dbReference type="Proteomes" id="UP000481643">
    <property type="component" value="Unassembled WGS sequence"/>
</dbReference>
<dbReference type="Pfam" id="PF01048">
    <property type="entry name" value="PNP_UDP_1"/>
    <property type="match status" value="1"/>
</dbReference>
<accession>A0A6L3YU01</accession>
<evidence type="ECO:0000313" key="3">
    <source>
        <dbReference type="Proteomes" id="UP000481643"/>
    </source>
</evidence>
<dbReference type="GO" id="GO:0008782">
    <property type="term" value="F:adenosylhomocysteine nucleosidase activity"/>
    <property type="evidence" value="ECO:0007669"/>
    <property type="project" value="UniProtKB-EC"/>
</dbReference>
<feature type="domain" description="Nucleoside phosphorylase" evidence="1">
    <location>
        <begin position="134"/>
        <end position="178"/>
    </location>
</feature>
<sequence length="216" mass="22696">MMKIVAGKRLLYVMAVDAEYGRHLAKLFTPVMIGVGPVEAAANLAYPLAALMHAGEKPDLVISLGSAGSARLPQAEVFQVSSVSYRDMDASPLGFEKGATPFLDLPKVIELPVSVPEIPAASLSTGANIVSGKAYAAIDADMVDMETYACLRACQLAGVSLFGLRGISDGASELQHVGDWTQYLHIIDEKLAHAVERLEAAIADGLLSAPDNGMSV</sequence>
<dbReference type="NCBIfam" id="TIGR01705">
    <property type="entry name" value="MTA_SAH-nuc-hyp"/>
    <property type="match status" value="1"/>
</dbReference>
<dbReference type="GO" id="GO:0009116">
    <property type="term" value="P:nucleoside metabolic process"/>
    <property type="evidence" value="ECO:0007669"/>
    <property type="project" value="InterPro"/>
</dbReference>
<gene>
    <name evidence="2" type="ORF">F9L08_06930</name>
</gene>
<keyword evidence="2" id="KW-0378">Hydrolase</keyword>
<dbReference type="AlphaFoldDB" id="A0A6L3YU01"/>
<organism evidence="2 3">
    <name type="scientific">Brucella tritici</name>
    <dbReference type="NCBI Taxonomy" id="94626"/>
    <lineage>
        <taxon>Bacteria</taxon>
        <taxon>Pseudomonadati</taxon>
        <taxon>Pseudomonadota</taxon>
        <taxon>Alphaproteobacteria</taxon>
        <taxon>Hyphomicrobiales</taxon>
        <taxon>Brucellaceae</taxon>
        <taxon>Brucella/Ochrobactrum group</taxon>
        <taxon>Brucella</taxon>
    </lineage>
</organism>
<reference evidence="2 3" key="1">
    <citation type="submission" date="2019-09" db="EMBL/GenBank/DDBJ databases">
        <title>Taxonomic organization of the family Brucellaceae based on a phylogenomic approach.</title>
        <authorList>
            <person name="Leclercq S."/>
            <person name="Cloeckaert A."/>
            <person name="Zygmunt M.S."/>
        </authorList>
    </citation>
    <scope>NUCLEOTIDE SEQUENCE [LARGE SCALE GENOMIC DNA]</scope>
    <source>
        <strain evidence="2 3">WS1830</strain>
    </source>
</reference>
<comment type="caution">
    <text evidence="2">The sequence shown here is derived from an EMBL/GenBank/DDBJ whole genome shotgun (WGS) entry which is preliminary data.</text>
</comment>
<dbReference type="SUPFAM" id="SSF53167">
    <property type="entry name" value="Purine and uridine phosphorylases"/>
    <property type="match status" value="1"/>
</dbReference>
<dbReference type="Gene3D" id="3.40.50.1580">
    <property type="entry name" value="Nucleoside phosphorylase domain"/>
    <property type="match status" value="1"/>
</dbReference>
<dbReference type="InterPro" id="IPR000845">
    <property type="entry name" value="Nucleoside_phosphorylase_d"/>
</dbReference>
<dbReference type="RefSeq" id="WP_151555118.1">
    <property type="nucleotide sequence ID" value="NZ_JBOHIY010000011.1"/>
</dbReference>
<proteinExistence type="predicted"/>
<dbReference type="InterPro" id="IPR010050">
    <property type="entry name" value="MTA_SAH_nuc_hyp"/>
</dbReference>
<dbReference type="EMBL" id="WBVX01000005">
    <property type="protein sequence ID" value="KAB2687929.1"/>
    <property type="molecule type" value="Genomic_DNA"/>
</dbReference>
<dbReference type="EC" id="3.2.2.9" evidence="2"/>
<evidence type="ECO:0000313" key="2">
    <source>
        <dbReference type="EMBL" id="KAB2687929.1"/>
    </source>
</evidence>
<name>A0A6L3YU01_9HYPH</name>
<protein>
    <submittedName>
        <fullName evidence="2">5'-methylthioadenosine/S-adenosylhomocysteine nucleosidase</fullName>
        <ecNumber evidence="2">3.2.2.9</ecNumber>
    </submittedName>
</protein>
<dbReference type="InterPro" id="IPR035994">
    <property type="entry name" value="Nucleoside_phosphorylase_sf"/>
</dbReference>
<evidence type="ECO:0000259" key="1">
    <source>
        <dbReference type="Pfam" id="PF01048"/>
    </source>
</evidence>
<keyword evidence="2" id="KW-0326">Glycosidase</keyword>